<comment type="caution">
    <text evidence="8">The sequence shown here is derived from an EMBL/GenBank/DDBJ whole genome shotgun (WGS) entry which is preliminary data.</text>
</comment>
<dbReference type="PANTHER" id="PTHR36985">
    <property type="entry name" value="TRANSLOCATION AND ASSEMBLY MODULE SUBUNIT TAMB"/>
    <property type="match status" value="1"/>
</dbReference>
<reference evidence="9" key="1">
    <citation type="journal article" date="2019" name="Int. J. Syst. Evol. Microbiol.">
        <title>The Global Catalogue of Microorganisms (GCM) 10K type strain sequencing project: providing services to taxonomists for standard genome sequencing and annotation.</title>
        <authorList>
            <consortium name="The Broad Institute Genomics Platform"/>
            <consortium name="The Broad Institute Genome Sequencing Center for Infectious Disease"/>
            <person name="Wu L."/>
            <person name="Ma J."/>
        </authorList>
    </citation>
    <scope>NUCLEOTIDE SEQUENCE [LARGE SCALE GENOMIC DNA]</scope>
    <source>
        <strain evidence="9">JCM 18014</strain>
    </source>
</reference>
<keyword evidence="4 6" id="KW-0472">Membrane</keyword>
<dbReference type="EMBL" id="BAABHV010000022">
    <property type="protein sequence ID" value="GAA5061847.1"/>
    <property type="molecule type" value="Genomic_DNA"/>
</dbReference>
<protein>
    <submittedName>
        <fullName evidence="8">Translocation/assembly module TamB domain-containing protein</fullName>
    </submittedName>
</protein>
<dbReference type="Proteomes" id="UP001500518">
    <property type="component" value="Unassembled WGS sequence"/>
</dbReference>
<comment type="subcellular location">
    <subcellularLocation>
        <location evidence="1">Membrane</location>
        <topology evidence="1">Single-pass membrane protein</topology>
    </subcellularLocation>
</comment>
<evidence type="ECO:0000256" key="3">
    <source>
        <dbReference type="ARBA" id="ARBA00022989"/>
    </source>
</evidence>
<organism evidence="8 9">
    <name type="scientific">Erythrobacter westpacificensis</name>
    <dbReference type="NCBI Taxonomy" id="1055231"/>
    <lineage>
        <taxon>Bacteria</taxon>
        <taxon>Pseudomonadati</taxon>
        <taxon>Pseudomonadota</taxon>
        <taxon>Alphaproteobacteria</taxon>
        <taxon>Sphingomonadales</taxon>
        <taxon>Erythrobacteraceae</taxon>
        <taxon>Erythrobacter/Porphyrobacter group</taxon>
        <taxon>Erythrobacter</taxon>
    </lineage>
</organism>
<evidence type="ECO:0000256" key="5">
    <source>
        <dbReference type="SAM" id="MobiDB-lite"/>
    </source>
</evidence>
<evidence type="ECO:0000256" key="2">
    <source>
        <dbReference type="ARBA" id="ARBA00022692"/>
    </source>
</evidence>
<gene>
    <name evidence="8" type="ORF">GCM10023208_31680</name>
</gene>
<feature type="region of interest" description="Disordered" evidence="5">
    <location>
        <begin position="1"/>
        <end position="20"/>
    </location>
</feature>
<proteinExistence type="predicted"/>
<evidence type="ECO:0000256" key="1">
    <source>
        <dbReference type="ARBA" id="ARBA00004167"/>
    </source>
</evidence>
<keyword evidence="2 6" id="KW-0812">Transmembrane</keyword>
<evidence type="ECO:0000256" key="4">
    <source>
        <dbReference type="ARBA" id="ARBA00023136"/>
    </source>
</evidence>
<feature type="compositionally biased region" description="Acidic residues" evidence="5">
    <location>
        <begin position="1"/>
        <end position="12"/>
    </location>
</feature>
<dbReference type="PANTHER" id="PTHR36985:SF1">
    <property type="entry name" value="TRANSLOCATION AND ASSEMBLY MODULE SUBUNIT TAMB"/>
    <property type="match status" value="1"/>
</dbReference>
<feature type="domain" description="Translocation and assembly module TamB C-terminal" evidence="7">
    <location>
        <begin position="1060"/>
        <end position="1407"/>
    </location>
</feature>
<dbReference type="RefSeq" id="WP_346033973.1">
    <property type="nucleotide sequence ID" value="NZ_BAABHV010000022.1"/>
</dbReference>
<feature type="transmembrane region" description="Helical" evidence="6">
    <location>
        <begin position="33"/>
        <end position="52"/>
    </location>
</feature>
<dbReference type="Pfam" id="PF04357">
    <property type="entry name" value="TamB"/>
    <property type="match status" value="1"/>
</dbReference>
<name>A0ABP9KQF5_9SPHN</name>
<evidence type="ECO:0000256" key="6">
    <source>
        <dbReference type="SAM" id="Phobius"/>
    </source>
</evidence>
<evidence type="ECO:0000313" key="8">
    <source>
        <dbReference type="EMBL" id="GAA5061847.1"/>
    </source>
</evidence>
<evidence type="ECO:0000313" key="9">
    <source>
        <dbReference type="Proteomes" id="UP001500518"/>
    </source>
</evidence>
<evidence type="ECO:0000259" key="7">
    <source>
        <dbReference type="Pfam" id="PF04357"/>
    </source>
</evidence>
<accession>A0ABP9KQF5</accession>
<keyword evidence="3 6" id="KW-1133">Transmembrane helix</keyword>
<keyword evidence="9" id="KW-1185">Reference proteome</keyword>
<sequence>MADDVIMDEGPEEDGKVQGEGGKRRIPIRILKGIGWVLAALVGLVLLAVAFLHTPPGRQFIVDQISKVAPASGLKVEVGEIDGSILWSSTFKDVKFYDANDTLFLEVPTIDLNWRPHRWFTSGLDVRHLVLNDGTLYAAPELNPGDPDAPVLPDFDIRVDRFVIDDLTVAEGLLGEQRTIDFAAEADIRDGLVYLDADGAFGGGDEFAALVHAEPDGDRFDLDLNWQAPAGGFLAAMVGAEEDLAITLEGDGTWTSWQGDLLATQGGGELLDFDIYNESGQYRLVGQARPGAYVEGLPARALGDLVTLSASGTLVDSVLEGDFVMRARGVNADGDGAIDLADNAFRDFDIGVQLLDATLFSPDVALNGLDLQGTLNGPFRELAMPHTLTVDEIDAGGIVVSNVAQQGTLTFDGTRVTVPADAAIGRIVSGNELFDPRLVDGSLDGTIVYAGNEILSDDLAVQFRGLRARLGLNSNLDTGLTRVNGPVNIADLAFEGVGTVDAGAQIRFRIGGDAPWMLRAELQGRVDQVTNETITTIAGEDIRFDGGIALGGEMPLSFNAMSINATKLTATLDGRVDDAGTSVVGSGRHTEYGPFTVEATLAEDGPYVELVLADPLPAAGLADVRVSIAPSDDGFAIETEGMSTLGEFSGELGFISREDGTSAIRIDRLDVAETRVSGTLDLVDGGVAGTLDVGRGGLDGTIDLAVRDGGQGFDIDLVADGARFGGVTPIMIAGGTVEASGLIAEGNTTITGNANLQGLSYGNIFIGRLAAQAEVVNGTGSFDAALTGSRGSRFELLVNGQVSSERIAVAVDGSYGGRDISMPRRAVLLAQEGGGWELQRSQLSYGDGFIIASGTFGGEAAPQGRVALSDMPLGLVGALSGDLGLGGEISGVIELSAAPSGLPVGEARLMVDDLTRSSLLLTSEPMDIALVARLSETDLQARAVMEDNGSADGRLQARISNLAQSGGLVERLYNGDLNGQFRFNGSAATLWRLAAIDLLDMTGDISVAANVRGTLGNPQVRGSMSGDDLRIRSGLTGTDITGVEARGTFTGSRLAITRFAGNAPNGGRVSGSGFVDLSDISAERGPQIDLRIAARNAEILDLENMGATVTGPMRIVSNGVGGTIAGQLEARSARWSLGSSEVLAELPNVAIREVNRPADIAPAATATQPWRFLIDVRAPGGIRVEGMGLDSEWRTENLLLRGTTDDPRVGGSVSIVPRQGFYSFAGTRFEITRGEIDFDQSVPIDPRIDLTAATDVNGISVEVDVTGNASQPQITFSSTPALPEEELLARLLFGGSITDLSATDALQLGAAVASLRGGGGVGPINQLRNAVGLDRLRIIGADPALDRGTAVALGKNFGRRFYVEIITDGAGYNASELEFRVTSWLNLLATVSTIGRHQAAAEYRRDY</sequence>
<dbReference type="InterPro" id="IPR007452">
    <property type="entry name" value="TamB_C"/>
</dbReference>